<dbReference type="PANTHER" id="PTHR11475:SF134">
    <property type="entry name" value="LD42267P"/>
    <property type="match status" value="1"/>
</dbReference>
<dbReference type="InterPro" id="IPR019791">
    <property type="entry name" value="Haem_peroxidase_animal"/>
</dbReference>
<dbReference type="Pfam" id="PF03098">
    <property type="entry name" value="An_peroxidase"/>
    <property type="match status" value="2"/>
</dbReference>
<dbReference type="Gene3D" id="1.10.640.10">
    <property type="entry name" value="Haem peroxidase domain superfamily, animal type"/>
    <property type="match status" value="3"/>
</dbReference>
<protein>
    <recommendedName>
        <fullName evidence="4">Peroxidase</fullName>
    </recommendedName>
</protein>
<sequence length="533" mass="60319">MDIFLLSERICSTPPSLLATPRFRVSSVSRKRGRVWDAISSVERWFNATYQGFPFDFFKDVLTSVKISRNSAFAALVAEEVARRANGNRISKGDAEELRKICPQRKFQCAPGRFRTPAGGCNNVDHPEWGASLEPFLRVLPPNYDDGLSAARQKRLPDPFLVVNQLEKLSSPKSLPISRLFAEFLSLVFDDISRRAPYTNENLMGSSSCCSNSPECIHSTKDDMIPSCSSYSRSLAIPSKDCHPIEREQVNMVSGYLDASTIYGNSSLAEMHTKRTLCGRLQRINPSWTDERLFEESRKIIGALLQHLTYNEMLPLLLGREIASKISHFVDFSDEFISPHRSINSLKNLYHKIDYIDLLSGVFVEKSLNGAIVGPTLACILEKQFIKLKFSDRFWYDSSLAPTAFTSLQIAEIKKFTVANLLCLSEEVAFVQPSAFLLSDHFDNAPLHCNLSSTIIDLSFWKEDELHREVSLPSSSCRKVFDEAEKEIRQRDHRIAEKTFNLSPQISLYGRFTRPKSEAIAVSRVSRLLLQVH</sequence>
<dbReference type="InterPro" id="IPR010255">
    <property type="entry name" value="Haem_peroxidase_sf"/>
</dbReference>
<accession>A0AAF3EQL2</accession>
<dbReference type="GO" id="GO:0020037">
    <property type="term" value="F:heme binding"/>
    <property type="evidence" value="ECO:0007669"/>
    <property type="project" value="InterPro"/>
</dbReference>
<keyword evidence="1" id="KW-0560">Oxidoreductase</keyword>
<dbReference type="GO" id="GO:0004601">
    <property type="term" value="F:peroxidase activity"/>
    <property type="evidence" value="ECO:0007669"/>
    <property type="project" value="UniProtKB-KW"/>
</dbReference>
<dbReference type="GO" id="GO:0005576">
    <property type="term" value="C:extracellular region"/>
    <property type="evidence" value="ECO:0007669"/>
    <property type="project" value="UniProtKB-SubCell"/>
</dbReference>
<dbReference type="PROSITE" id="PS50292">
    <property type="entry name" value="PEROXIDASE_3"/>
    <property type="match status" value="1"/>
</dbReference>
<evidence type="ECO:0000313" key="3">
    <source>
        <dbReference type="WBParaSite" id="MBELARI_LOCUS1638"/>
    </source>
</evidence>
<keyword evidence="1" id="KW-0575">Peroxidase</keyword>
<dbReference type="AlphaFoldDB" id="A0AAF3EQL2"/>
<evidence type="ECO:0008006" key="4">
    <source>
        <dbReference type="Google" id="ProtNLM"/>
    </source>
</evidence>
<organism evidence="2 3">
    <name type="scientific">Mesorhabditis belari</name>
    <dbReference type="NCBI Taxonomy" id="2138241"/>
    <lineage>
        <taxon>Eukaryota</taxon>
        <taxon>Metazoa</taxon>
        <taxon>Ecdysozoa</taxon>
        <taxon>Nematoda</taxon>
        <taxon>Chromadorea</taxon>
        <taxon>Rhabditida</taxon>
        <taxon>Rhabditina</taxon>
        <taxon>Rhabditomorpha</taxon>
        <taxon>Rhabditoidea</taxon>
        <taxon>Rhabditidae</taxon>
        <taxon>Mesorhabditinae</taxon>
        <taxon>Mesorhabditis</taxon>
    </lineage>
</organism>
<reference evidence="3" key="1">
    <citation type="submission" date="2024-02" db="UniProtKB">
        <authorList>
            <consortium name="WormBaseParasite"/>
        </authorList>
    </citation>
    <scope>IDENTIFICATION</scope>
</reference>
<name>A0AAF3EQL2_9BILA</name>
<keyword evidence="2" id="KW-1185">Reference proteome</keyword>
<dbReference type="PANTHER" id="PTHR11475">
    <property type="entry name" value="OXIDASE/PEROXIDASE"/>
    <property type="match status" value="1"/>
</dbReference>
<dbReference type="SUPFAM" id="SSF48113">
    <property type="entry name" value="Heme-dependent peroxidases"/>
    <property type="match status" value="2"/>
</dbReference>
<dbReference type="WBParaSite" id="MBELARI_LOCUS1638">
    <property type="protein sequence ID" value="MBELARI_LOCUS1638"/>
    <property type="gene ID" value="MBELARI_LOCUS1638"/>
</dbReference>
<evidence type="ECO:0000313" key="2">
    <source>
        <dbReference type="Proteomes" id="UP000887575"/>
    </source>
</evidence>
<proteinExistence type="predicted"/>
<dbReference type="GO" id="GO:0006979">
    <property type="term" value="P:response to oxidative stress"/>
    <property type="evidence" value="ECO:0007669"/>
    <property type="project" value="InterPro"/>
</dbReference>
<dbReference type="InterPro" id="IPR037120">
    <property type="entry name" value="Haem_peroxidase_sf_animal"/>
</dbReference>
<evidence type="ECO:0000256" key="1">
    <source>
        <dbReference type="ARBA" id="ARBA00022559"/>
    </source>
</evidence>
<dbReference type="Proteomes" id="UP000887575">
    <property type="component" value="Unassembled WGS sequence"/>
</dbReference>